<evidence type="ECO:0000313" key="1">
    <source>
        <dbReference type="EMBL" id="KAI8526545.1"/>
    </source>
</evidence>
<accession>A0ACC0LD95</accession>
<dbReference type="Proteomes" id="UP001062846">
    <property type="component" value="Chromosome 12"/>
</dbReference>
<name>A0ACC0LD95_RHOML</name>
<sequence>MGQMGVWGGGGWGELVMEEREENSQIYDREKEIKYPLGEKFLPSCCCNSRGGGGGAAATSGRQRSLKDDLLANYILTANLISKINAP</sequence>
<proteinExistence type="predicted"/>
<organism evidence="1 2">
    <name type="scientific">Rhododendron molle</name>
    <name type="common">Chinese azalea</name>
    <name type="synonym">Azalea mollis</name>
    <dbReference type="NCBI Taxonomy" id="49168"/>
    <lineage>
        <taxon>Eukaryota</taxon>
        <taxon>Viridiplantae</taxon>
        <taxon>Streptophyta</taxon>
        <taxon>Embryophyta</taxon>
        <taxon>Tracheophyta</taxon>
        <taxon>Spermatophyta</taxon>
        <taxon>Magnoliopsida</taxon>
        <taxon>eudicotyledons</taxon>
        <taxon>Gunneridae</taxon>
        <taxon>Pentapetalae</taxon>
        <taxon>asterids</taxon>
        <taxon>Ericales</taxon>
        <taxon>Ericaceae</taxon>
        <taxon>Ericoideae</taxon>
        <taxon>Rhodoreae</taxon>
        <taxon>Rhododendron</taxon>
    </lineage>
</organism>
<keyword evidence="2" id="KW-1185">Reference proteome</keyword>
<reference evidence="1" key="1">
    <citation type="submission" date="2022-02" db="EMBL/GenBank/DDBJ databases">
        <title>Plant Genome Project.</title>
        <authorList>
            <person name="Zhang R.-G."/>
        </authorList>
    </citation>
    <scope>NUCLEOTIDE SEQUENCE</scope>
    <source>
        <strain evidence="1">AT1</strain>
    </source>
</reference>
<comment type="caution">
    <text evidence="1">The sequence shown here is derived from an EMBL/GenBank/DDBJ whole genome shotgun (WGS) entry which is preliminary data.</text>
</comment>
<evidence type="ECO:0000313" key="2">
    <source>
        <dbReference type="Proteomes" id="UP001062846"/>
    </source>
</evidence>
<gene>
    <name evidence="1" type="ORF">RHMOL_Rhmol12G0004900</name>
</gene>
<protein>
    <submittedName>
        <fullName evidence="1">Uncharacterized protein</fullName>
    </submittedName>
</protein>
<dbReference type="EMBL" id="CM046399">
    <property type="protein sequence ID" value="KAI8526545.1"/>
    <property type="molecule type" value="Genomic_DNA"/>
</dbReference>